<evidence type="ECO:0000256" key="6">
    <source>
        <dbReference type="ARBA" id="ARBA00022723"/>
    </source>
</evidence>
<proteinExistence type="predicted"/>
<dbReference type="EC" id="2.7.1.50" evidence="4"/>
<gene>
    <name evidence="12" type="ORF">GND95_10565</name>
</gene>
<keyword evidence="9" id="KW-0067">ATP-binding</keyword>
<evidence type="ECO:0000256" key="2">
    <source>
        <dbReference type="ARBA" id="ARBA00001946"/>
    </source>
</evidence>
<dbReference type="SUPFAM" id="SSF53613">
    <property type="entry name" value="Ribokinase-like"/>
    <property type="match status" value="1"/>
</dbReference>
<dbReference type="GO" id="GO:0005524">
    <property type="term" value="F:ATP binding"/>
    <property type="evidence" value="ECO:0007669"/>
    <property type="project" value="UniProtKB-KW"/>
</dbReference>
<evidence type="ECO:0000313" key="13">
    <source>
        <dbReference type="Proteomes" id="UP000483018"/>
    </source>
</evidence>
<dbReference type="Proteomes" id="UP000483018">
    <property type="component" value="Unassembled WGS sequence"/>
</dbReference>
<evidence type="ECO:0000256" key="7">
    <source>
        <dbReference type="ARBA" id="ARBA00022741"/>
    </source>
</evidence>
<comment type="catalytic activity">
    <reaction evidence="1">
        <text>5-(2-hydroxyethyl)-4-methylthiazole + ATP = 4-methyl-5-(2-phosphooxyethyl)-thiazole + ADP + H(+)</text>
        <dbReference type="Rhea" id="RHEA:24212"/>
        <dbReference type="ChEBI" id="CHEBI:15378"/>
        <dbReference type="ChEBI" id="CHEBI:17957"/>
        <dbReference type="ChEBI" id="CHEBI:30616"/>
        <dbReference type="ChEBI" id="CHEBI:58296"/>
        <dbReference type="ChEBI" id="CHEBI:456216"/>
        <dbReference type="EC" id="2.7.1.50"/>
    </reaction>
</comment>
<dbReference type="GO" id="GO:0009228">
    <property type="term" value="P:thiamine biosynthetic process"/>
    <property type="evidence" value="ECO:0007669"/>
    <property type="project" value="UniProtKB-KW"/>
</dbReference>
<dbReference type="GO" id="GO:0004417">
    <property type="term" value="F:hydroxyethylthiazole kinase activity"/>
    <property type="evidence" value="ECO:0007669"/>
    <property type="project" value="UniProtKB-EC"/>
</dbReference>
<keyword evidence="13" id="KW-1185">Reference proteome</keyword>
<evidence type="ECO:0000256" key="11">
    <source>
        <dbReference type="ARBA" id="ARBA00022977"/>
    </source>
</evidence>
<accession>A0A7C8LG57</accession>
<dbReference type="InterPro" id="IPR029056">
    <property type="entry name" value="Ribokinase-like"/>
</dbReference>
<keyword evidence="7" id="KW-0547">Nucleotide-binding</keyword>
<keyword evidence="8 12" id="KW-0418">Kinase</keyword>
<comment type="pathway">
    <text evidence="3">Cofactor biosynthesis; thiamine diphosphate biosynthesis; 4-methyl-5-(2-phosphoethyl)-thiazole from 5-(2-hydroxyethyl)-4-methylthiazole: step 1/1.</text>
</comment>
<evidence type="ECO:0000256" key="10">
    <source>
        <dbReference type="ARBA" id="ARBA00022842"/>
    </source>
</evidence>
<name>A0A7C8LG57_9FIRM</name>
<dbReference type="PRINTS" id="PR01099">
    <property type="entry name" value="HYETHTZKNASE"/>
</dbReference>
<dbReference type="Pfam" id="PF02110">
    <property type="entry name" value="HK"/>
    <property type="match status" value="1"/>
</dbReference>
<reference evidence="12 13" key="1">
    <citation type="submission" date="2019-12" db="EMBL/GenBank/DDBJ databases">
        <title>Defluviitalea raffinosedens, isolated from a biogas fermenter, genome sequencing and characterization.</title>
        <authorList>
            <person name="Rettenmaier R."/>
            <person name="Schneider M."/>
            <person name="Neuhaus K."/>
            <person name="Liebl W."/>
            <person name="Zverlov V."/>
        </authorList>
    </citation>
    <scope>NUCLEOTIDE SEQUENCE [LARGE SCALE GENOMIC DNA]</scope>
    <source>
        <strain evidence="12 13">249c-K6</strain>
    </source>
</reference>
<dbReference type="InterPro" id="IPR000417">
    <property type="entry name" value="Hyethyz_kinase"/>
</dbReference>
<evidence type="ECO:0000256" key="3">
    <source>
        <dbReference type="ARBA" id="ARBA00004868"/>
    </source>
</evidence>
<dbReference type="UniPathway" id="UPA00060">
    <property type="reaction ID" value="UER00139"/>
</dbReference>
<dbReference type="GO" id="GO:0009229">
    <property type="term" value="P:thiamine diphosphate biosynthetic process"/>
    <property type="evidence" value="ECO:0007669"/>
    <property type="project" value="UniProtKB-UniPathway"/>
</dbReference>
<evidence type="ECO:0000256" key="1">
    <source>
        <dbReference type="ARBA" id="ARBA00001771"/>
    </source>
</evidence>
<comment type="caution">
    <text evidence="12">The sequence shown here is derived from an EMBL/GenBank/DDBJ whole genome shotgun (WGS) entry which is preliminary data.</text>
</comment>
<keyword evidence="6" id="KW-0479">Metal-binding</keyword>
<keyword evidence="11" id="KW-0784">Thiamine biosynthesis</keyword>
<evidence type="ECO:0000256" key="4">
    <source>
        <dbReference type="ARBA" id="ARBA00012129"/>
    </source>
</evidence>
<organism evidence="12 13">
    <name type="scientific">Defluviitalea raffinosedens</name>
    <dbReference type="NCBI Taxonomy" id="1450156"/>
    <lineage>
        <taxon>Bacteria</taxon>
        <taxon>Bacillati</taxon>
        <taxon>Bacillota</taxon>
        <taxon>Clostridia</taxon>
        <taxon>Lachnospirales</taxon>
        <taxon>Defluviitaleaceae</taxon>
        <taxon>Defluviitalea</taxon>
    </lineage>
</organism>
<evidence type="ECO:0000256" key="8">
    <source>
        <dbReference type="ARBA" id="ARBA00022777"/>
    </source>
</evidence>
<dbReference type="GO" id="GO:0000287">
    <property type="term" value="F:magnesium ion binding"/>
    <property type="evidence" value="ECO:0007669"/>
    <property type="project" value="InterPro"/>
</dbReference>
<dbReference type="Gene3D" id="3.40.1190.20">
    <property type="match status" value="1"/>
</dbReference>
<keyword evidence="5" id="KW-0808">Transferase</keyword>
<keyword evidence="10" id="KW-0460">Magnesium</keyword>
<dbReference type="EMBL" id="WSLF01000010">
    <property type="protein sequence ID" value="KAE9632954.1"/>
    <property type="molecule type" value="Genomic_DNA"/>
</dbReference>
<dbReference type="AlphaFoldDB" id="A0A7C8LG57"/>
<comment type="cofactor">
    <cofactor evidence="2">
        <name>Mg(2+)</name>
        <dbReference type="ChEBI" id="CHEBI:18420"/>
    </cofactor>
</comment>
<sequence>MTQNSHALVVNLGNITDTRLKAIYLSGLSGVRHQIPRLIDLVGVGVSPLRLDFGKKYIKDCKPHIIKGNMSEIKAILGLPTSPIGIDVGEGDQVESHNLKESVQIACQLARQSGATVLISGKLDIISNGKDSYLVRNGVDLLSAVTGTGCMLGAIIGALMPGADPLYAALAGTLILTIAGELSANAKGTGSFMVELLDHVSSMTKEDFHTIANYVHYKE</sequence>
<dbReference type="PIRSF" id="PIRSF000513">
    <property type="entry name" value="Thz_kinase"/>
    <property type="match status" value="1"/>
</dbReference>
<evidence type="ECO:0000256" key="9">
    <source>
        <dbReference type="ARBA" id="ARBA00022840"/>
    </source>
</evidence>
<evidence type="ECO:0000256" key="5">
    <source>
        <dbReference type="ARBA" id="ARBA00022679"/>
    </source>
</evidence>
<protein>
    <recommendedName>
        <fullName evidence="4">hydroxyethylthiazole kinase</fullName>
        <ecNumber evidence="4">2.7.1.50</ecNumber>
    </recommendedName>
</protein>
<evidence type="ECO:0000313" key="12">
    <source>
        <dbReference type="EMBL" id="KAE9632954.1"/>
    </source>
</evidence>